<feature type="domain" description="NADAR" evidence="2">
    <location>
        <begin position="133"/>
        <end position="236"/>
    </location>
</feature>
<evidence type="ECO:0000259" key="2">
    <source>
        <dbReference type="Pfam" id="PF08719"/>
    </source>
</evidence>
<dbReference type="AlphaFoldDB" id="A0A915NPN8"/>
<dbReference type="InterPro" id="IPR012816">
    <property type="entry name" value="NADAR"/>
</dbReference>
<sequence>MAPTKRKADTLEDRPSSSISNISSSSKSPTDKQQQQSSSSTPKNSIYKKRGQRFVVEDSTSMEKFKPCAIIKEGELVDLELEGKKNKIVRRILKEAKGNITIYKREGDNDKRIVPFFREASIFSNFHPVMFTAISFGDRAIAEKIMQTKSPKAQKLLGRRVEGFDPSQWEPISILAMVIGLMRKFQQNESIRKDLLATGDAELIEASPFDAKWGAGIGANQIIAGENWEGTNFLGKKFVF</sequence>
<evidence type="ECO:0000256" key="1">
    <source>
        <dbReference type="SAM" id="MobiDB-lite"/>
    </source>
</evidence>
<feature type="compositionally biased region" description="Low complexity" evidence="1">
    <location>
        <begin position="16"/>
        <end position="45"/>
    </location>
</feature>
<feature type="region of interest" description="Disordered" evidence="1">
    <location>
        <begin position="1"/>
        <end position="52"/>
    </location>
</feature>
<dbReference type="NCBIfam" id="TIGR02464">
    <property type="entry name" value="ribofla_fusion"/>
    <property type="match status" value="1"/>
</dbReference>
<dbReference type="WBParaSite" id="scf7180000420786.g5734">
    <property type="protein sequence ID" value="scf7180000420786.g5734"/>
    <property type="gene ID" value="scf7180000420786.g5734"/>
</dbReference>
<keyword evidence="3" id="KW-1185">Reference proteome</keyword>
<accession>A0A915NPN8</accession>
<evidence type="ECO:0000313" key="4">
    <source>
        <dbReference type="WBParaSite" id="scf7180000420786.g5734"/>
    </source>
</evidence>
<reference evidence="4" key="1">
    <citation type="submission" date="2022-11" db="UniProtKB">
        <authorList>
            <consortium name="WormBaseParasite"/>
        </authorList>
    </citation>
    <scope>IDENTIFICATION</scope>
</reference>
<organism evidence="3 4">
    <name type="scientific">Meloidogyne floridensis</name>
    <dbReference type="NCBI Taxonomy" id="298350"/>
    <lineage>
        <taxon>Eukaryota</taxon>
        <taxon>Metazoa</taxon>
        <taxon>Ecdysozoa</taxon>
        <taxon>Nematoda</taxon>
        <taxon>Chromadorea</taxon>
        <taxon>Rhabditida</taxon>
        <taxon>Tylenchina</taxon>
        <taxon>Tylenchomorpha</taxon>
        <taxon>Tylenchoidea</taxon>
        <taxon>Meloidogynidae</taxon>
        <taxon>Meloidogyninae</taxon>
        <taxon>Meloidogyne</taxon>
    </lineage>
</organism>
<dbReference type="InterPro" id="IPR037238">
    <property type="entry name" value="YbiA-like_sf"/>
</dbReference>
<name>A0A915NPN8_9BILA</name>
<dbReference type="Proteomes" id="UP000887560">
    <property type="component" value="Unplaced"/>
</dbReference>
<feature type="compositionally biased region" description="Basic and acidic residues" evidence="1">
    <location>
        <begin position="1"/>
        <end position="15"/>
    </location>
</feature>
<dbReference type="Pfam" id="PF08719">
    <property type="entry name" value="NADAR"/>
    <property type="match status" value="1"/>
</dbReference>
<dbReference type="CDD" id="cd15457">
    <property type="entry name" value="NADAR"/>
    <property type="match status" value="1"/>
</dbReference>
<evidence type="ECO:0000313" key="3">
    <source>
        <dbReference type="Proteomes" id="UP000887560"/>
    </source>
</evidence>
<dbReference type="SUPFAM" id="SSF143990">
    <property type="entry name" value="YbiA-like"/>
    <property type="match status" value="1"/>
</dbReference>
<proteinExistence type="predicted"/>
<protein>
    <submittedName>
        <fullName evidence="4">NADAR domain-containing protein</fullName>
    </submittedName>
</protein>
<dbReference type="Gene3D" id="1.10.357.40">
    <property type="entry name" value="YbiA-like"/>
    <property type="match status" value="1"/>
</dbReference>